<comment type="subcellular location">
    <subcellularLocation>
        <location evidence="1">Cell membrane</location>
        <topology evidence="1">Multi-pass membrane protein</topology>
    </subcellularLocation>
</comment>
<comment type="caution">
    <text evidence="9">The sequence shown here is derived from an EMBL/GenBank/DDBJ whole genome shotgun (WGS) entry which is preliminary data.</text>
</comment>
<dbReference type="AlphaFoldDB" id="A0A158KS07"/>
<dbReference type="SUPFAM" id="SSF48317">
    <property type="entry name" value="Acid phosphatase/Vanadium-dependent haloperoxidase"/>
    <property type="match status" value="1"/>
</dbReference>
<gene>
    <name evidence="9" type="ORF">AWB68_07095</name>
</gene>
<evidence type="ECO:0000256" key="2">
    <source>
        <dbReference type="ARBA" id="ARBA00022475"/>
    </source>
</evidence>
<dbReference type="Proteomes" id="UP000054770">
    <property type="component" value="Unassembled WGS sequence"/>
</dbReference>
<dbReference type="Pfam" id="PF01569">
    <property type="entry name" value="PAP2"/>
    <property type="match status" value="1"/>
</dbReference>
<dbReference type="EMBL" id="FCON02000148">
    <property type="protein sequence ID" value="SAL83918.1"/>
    <property type="molecule type" value="Genomic_DNA"/>
</dbReference>
<evidence type="ECO:0000256" key="7">
    <source>
        <dbReference type="SAM" id="Phobius"/>
    </source>
</evidence>
<keyword evidence="3 7" id="KW-0812">Transmembrane</keyword>
<evidence type="ECO:0000256" key="1">
    <source>
        <dbReference type="ARBA" id="ARBA00004651"/>
    </source>
</evidence>
<dbReference type="SMART" id="SM00014">
    <property type="entry name" value="acidPPc"/>
    <property type="match status" value="1"/>
</dbReference>
<organism evidence="9 10">
    <name type="scientific">Caballeronia choica</name>
    <dbReference type="NCBI Taxonomy" id="326476"/>
    <lineage>
        <taxon>Bacteria</taxon>
        <taxon>Pseudomonadati</taxon>
        <taxon>Pseudomonadota</taxon>
        <taxon>Betaproteobacteria</taxon>
        <taxon>Burkholderiales</taxon>
        <taxon>Burkholderiaceae</taxon>
        <taxon>Caballeronia</taxon>
    </lineage>
</organism>
<keyword evidence="4" id="KW-0378">Hydrolase</keyword>
<dbReference type="InterPro" id="IPR036938">
    <property type="entry name" value="PAP2/HPO_sf"/>
</dbReference>
<keyword evidence="5 7" id="KW-1133">Transmembrane helix</keyword>
<dbReference type="OrthoDB" id="9801622at2"/>
<keyword evidence="2" id="KW-1003">Cell membrane</keyword>
<sequence>MNAFDRDVQFWLVHIGSSSFLLAHSVGAIARFYFTKGLVPLAILCAIWFQPGDSQPLRRETVVATLCAAFAAFVLGRLLALTLPFRLRPLYEPSVQLSFPLADQTGDEMRLWSSFPSDHAALWMAIAVGIFLVWRWIGVLAIVHCVVFVCLPRVYLGLHYPTDVIGGAAIGAFCAWLFTRPPIRTRLAPLFLRFMEHRPAVGYMLAFLFFFELATMFDEPRLLAASVIKHLHPGFFH</sequence>
<dbReference type="GO" id="GO:0016787">
    <property type="term" value="F:hydrolase activity"/>
    <property type="evidence" value="ECO:0007669"/>
    <property type="project" value="UniProtKB-KW"/>
</dbReference>
<feature type="transmembrane region" description="Helical" evidence="7">
    <location>
        <begin position="61"/>
        <end position="83"/>
    </location>
</feature>
<feature type="transmembrane region" description="Helical" evidence="7">
    <location>
        <begin position="199"/>
        <end position="217"/>
    </location>
</feature>
<evidence type="ECO:0000256" key="5">
    <source>
        <dbReference type="ARBA" id="ARBA00022989"/>
    </source>
</evidence>
<evidence type="ECO:0000256" key="4">
    <source>
        <dbReference type="ARBA" id="ARBA00022801"/>
    </source>
</evidence>
<feature type="transmembrane region" description="Helical" evidence="7">
    <location>
        <begin position="120"/>
        <end position="151"/>
    </location>
</feature>
<proteinExistence type="predicted"/>
<dbReference type="RefSeq" id="WP_087648956.1">
    <property type="nucleotide sequence ID" value="NZ_FCON02000148.1"/>
</dbReference>
<evidence type="ECO:0000256" key="3">
    <source>
        <dbReference type="ARBA" id="ARBA00022692"/>
    </source>
</evidence>
<dbReference type="PANTHER" id="PTHR14969">
    <property type="entry name" value="SPHINGOSINE-1-PHOSPHATE PHOSPHOHYDROLASE"/>
    <property type="match status" value="1"/>
</dbReference>
<dbReference type="InterPro" id="IPR000326">
    <property type="entry name" value="PAP2/HPO"/>
</dbReference>
<keyword evidence="10" id="KW-1185">Reference proteome</keyword>
<dbReference type="Gene3D" id="1.20.144.10">
    <property type="entry name" value="Phosphatidic acid phosphatase type 2/haloperoxidase"/>
    <property type="match status" value="1"/>
</dbReference>
<accession>A0A158KS07</accession>
<reference evidence="9" key="1">
    <citation type="submission" date="2016-01" db="EMBL/GenBank/DDBJ databases">
        <authorList>
            <person name="Peeters C."/>
        </authorList>
    </citation>
    <scope>NUCLEOTIDE SEQUENCE [LARGE SCALE GENOMIC DNA]</scope>
    <source>
        <strain evidence="9">LMG 22940</strain>
    </source>
</reference>
<feature type="domain" description="Phosphatidic acid phosphatase type 2/haloperoxidase" evidence="8">
    <location>
        <begin position="61"/>
        <end position="179"/>
    </location>
</feature>
<feature type="transmembrane region" description="Helical" evidence="7">
    <location>
        <begin position="158"/>
        <end position="179"/>
    </location>
</feature>
<dbReference type="GO" id="GO:0005886">
    <property type="term" value="C:plasma membrane"/>
    <property type="evidence" value="ECO:0007669"/>
    <property type="project" value="UniProtKB-SubCell"/>
</dbReference>
<evidence type="ECO:0000256" key="6">
    <source>
        <dbReference type="ARBA" id="ARBA00023136"/>
    </source>
</evidence>
<protein>
    <submittedName>
        <fullName evidence="9">PA-phosphatase like phosphoesterase</fullName>
    </submittedName>
</protein>
<name>A0A158KS07_9BURK</name>
<evidence type="ECO:0000313" key="10">
    <source>
        <dbReference type="Proteomes" id="UP000054770"/>
    </source>
</evidence>
<evidence type="ECO:0000313" key="9">
    <source>
        <dbReference type="EMBL" id="SAL83918.1"/>
    </source>
</evidence>
<keyword evidence="6 7" id="KW-0472">Membrane</keyword>
<evidence type="ECO:0000259" key="8">
    <source>
        <dbReference type="SMART" id="SM00014"/>
    </source>
</evidence>
<dbReference type="PANTHER" id="PTHR14969:SF62">
    <property type="entry name" value="DECAPRENYLPHOSPHORYL-5-PHOSPHORIBOSE PHOSPHATASE RV3807C-RELATED"/>
    <property type="match status" value="1"/>
</dbReference>